<protein>
    <recommendedName>
        <fullName evidence="2">histidine kinase</fullName>
        <ecNumber evidence="2">2.7.13.3</ecNumber>
    </recommendedName>
</protein>
<keyword evidence="10" id="KW-1133">Transmembrane helix</keyword>
<evidence type="ECO:0000256" key="1">
    <source>
        <dbReference type="ARBA" id="ARBA00000085"/>
    </source>
</evidence>
<dbReference type="SMART" id="SM00387">
    <property type="entry name" value="HATPase_c"/>
    <property type="match status" value="1"/>
</dbReference>
<dbReference type="PROSITE" id="PS50110">
    <property type="entry name" value="RESPONSE_REGULATORY"/>
    <property type="match status" value="1"/>
</dbReference>
<keyword evidence="3 9" id="KW-0597">Phosphoprotein</keyword>
<evidence type="ECO:0000259" key="11">
    <source>
        <dbReference type="PROSITE" id="PS50109"/>
    </source>
</evidence>
<evidence type="ECO:0000256" key="10">
    <source>
        <dbReference type="SAM" id="Phobius"/>
    </source>
</evidence>
<evidence type="ECO:0000313" key="14">
    <source>
        <dbReference type="Proteomes" id="UP000004318"/>
    </source>
</evidence>
<dbReference type="InterPro" id="IPR036890">
    <property type="entry name" value="HATPase_C_sf"/>
</dbReference>
<dbReference type="SUPFAM" id="SSF52172">
    <property type="entry name" value="CheY-like"/>
    <property type="match status" value="1"/>
</dbReference>
<dbReference type="EMBL" id="AAMO01000002">
    <property type="protein sequence ID" value="EAQ04094.1"/>
    <property type="molecule type" value="Genomic_DNA"/>
</dbReference>
<feature type="transmembrane region" description="Helical" evidence="10">
    <location>
        <begin position="240"/>
        <end position="258"/>
    </location>
</feature>
<keyword evidence="10" id="KW-0472">Membrane</keyword>
<dbReference type="Pfam" id="PF02518">
    <property type="entry name" value="HATPase_c"/>
    <property type="match status" value="1"/>
</dbReference>
<organism evidence="13 14">
    <name type="scientific">Pseudooceanicola batsensis (strain ATCC BAA-863 / DSM 15984 / KCTC 12145 / HTCC2597)</name>
    <name type="common">Oceanicola batsensis</name>
    <dbReference type="NCBI Taxonomy" id="252305"/>
    <lineage>
        <taxon>Bacteria</taxon>
        <taxon>Pseudomonadati</taxon>
        <taxon>Pseudomonadota</taxon>
        <taxon>Alphaproteobacteria</taxon>
        <taxon>Rhodobacterales</taxon>
        <taxon>Paracoccaceae</taxon>
        <taxon>Pseudooceanicola</taxon>
    </lineage>
</organism>
<feature type="transmembrane region" description="Helical" evidence="10">
    <location>
        <begin position="45"/>
        <end position="64"/>
    </location>
</feature>
<dbReference type="InterPro" id="IPR005467">
    <property type="entry name" value="His_kinase_dom"/>
</dbReference>
<dbReference type="CDD" id="cd00075">
    <property type="entry name" value="HATPase"/>
    <property type="match status" value="1"/>
</dbReference>
<dbReference type="PANTHER" id="PTHR43065">
    <property type="entry name" value="SENSOR HISTIDINE KINASE"/>
    <property type="match status" value="1"/>
</dbReference>
<comment type="catalytic activity">
    <reaction evidence="1">
        <text>ATP + protein L-histidine = ADP + protein N-phospho-L-histidine.</text>
        <dbReference type="EC" id="2.7.13.3"/>
    </reaction>
</comment>
<dbReference type="GO" id="GO:0004673">
    <property type="term" value="F:protein histidine kinase activity"/>
    <property type="evidence" value="ECO:0007669"/>
    <property type="project" value="UniProtKB-EC"/>
</dbReference>
<keyword evidence="5" id="KW-0547">Nucleotide-binding</keyword>
<feature type="transmembrane region" description="Helical" evidence="10">
    <location>
        <begin position="71"/>
        <end position="89"/>
    </location>
</feature>
<feature type="transmembrane region" description="Helical" evidence="10">
    <location>
        <begin position="210"/>
        <end position="228"/>
    </location>
</feature>
<accession>A3TU98</accession>
<name>A3TU98_PSEBH</name>
<feature type="transmembrane region" description="Helical" evidence="10">
    <location>
        <begin position="109"/>
        <end position="126"/>
    </location>
</feature>
<evidence type="ECO:0000256" key="9">
    <source>
        <dbReference type="PROSITE-ProRule" id="PRU00169"/>
    </source>
</evidence>
<dbReference type="STRING" id="252305.OB2597_08129"/>
<dbReference type="InterPro" id="IPR004358">
    <property type="entry name" value="Sig_transdc_His_kin-like_C"/>
</dbReference>
<evidence type="ECO:0000256" key="5">
    <source>
        <dbReference type="ARBA" id="ARBA00022741"/>
    </source>
</evidence>
<dbReference type="AlphaFoldDB" id="A3TU98"/>
<keyword evidence="14" id="KW-1185">Reference proteome</keyword>
<dbReference type="Gene3D" id="3.30.565.10">
    <property type="entry name" value="Histidine kinase-like ATPase, C-terminal domain"/>
    <property type="match status" value="1"/>
</dbReference>
<evidence type="ECO:0000256" key="7">
    <source>
        <dbReference type="ARBA" id="ARBA00022840"/>
    </source>
</evidence>
<dbReference type="SMART" id="SM00448">
    <property type="entry name" value="REC"/>
    <property type="match status" value="1"/>
</dbReference>
<evidence type="ECO:0000256" key="8">
    <source>
        <dbReference type="ARBA" id="ARBA00023012"/>
    </source>
</evidence>
<evidence type="ECO:0000259" key="12">
    <source>
        <dbReference type="PROSITE" id="PS50110"/>
    </source>
</evidence>
<feature type="modified residue" description="4-aspartylphosphate" evidence="9">
    <location>
        <position position="682"/>
    </location>
</feature>
<gene>
    <name evidence="13" type="ORF">OB2597_08129</name>
</gene>
<feature type="domain" description="Histidine kinase" evidence="11">
    <location>
        <begin position="403"/>
        <end position="612"/>
    </location>
</feature>
<dbReference type="Gene3D" id="3.40.50.2300">
    <property type="match status" value="1"/>
</dbReference>
<evidence type="ECO:0000313" key="13">
    <source>
        <dbReference type="EMBL" id="EAQ04094.1"/>
    </source>
</evidence>
<dbReference type="InterPro" id="IPR003594">
    <property type="entry name" value="HATPase_dom"/>
</dbReference>
<dbReference type="SUPFAM" id="SSF55874">
    <property type="entry name" value="ATPase domain of HSP90 chaperone/DNA topoisomerase II/histidine kinase"/>
    <property type="match status" value="1"/>
</dbReference>
<proteinExistence type="predicted"/>
<dbReference type="EC" id="2.7.13.3" evidence="2"/>
<dbReference type="PROSITE" id="PS50109">
    <property type="entry name" value="HIS_KIN"/>
    <property type="match status" value="1"/>
</dbReference>
<dbReference type="InterPro" id="IPR011006">
    <property type="entry name" value="CheY-like_superfamily"/>
</dbReference>
<reference evidence="13 14" key="1">
    <citation type="journal article" date="2010" name="J. Bacteriol.">
        <title>Genome sequences of Oceanicola granulosus HTCC2516(T) and Oceanicola batsensis HTCC2597(TDelta).</title>
        <authorList>
            <person name="Thrash J.C."/>
            <person name="Cho J.C."/>
            <person name="Vergin K.L."/>
            <person name="Giovannoni S.J."/>
        </authorList>
    </citation>
    <scope>NUCLEOTIDE SEQUENCE [LARGE SCALE GENOMIC DNA]</scope>
    <source>
        <strain evidence="14">ATCC BAA-863 / DSM 15984 / KCTC 12145 / HTCC2597</strain>
    </source>
</reference>
<dbReference type="InterPro" id="IPR001789">
    <property type="entry name" value="Sig_transdc_resp-reg_receiver"/>
</dbReference>
<evidence type="ECO:0000256" key="4">
    <source>
        <dbReference type="ARBA" id="ARBA00022679"/>
    </source>
</evidence>
<dbReference type="InterPro" id="IPR035965">
    <property type="entry name" value="PAS-like_dom_sf"/>
</dbReference>
<dbReference type="GO" id="GO:0005524">
    <property type="term" value="F:ATP binding"/>
    <property type="evidence" value="ECO:0007669"/>
    <property type="project" value="UniProtKB-KW"/>
</dbReference>
<dbReference type="eggNOG" id="COG4191">
    <property type="taxonomic scope" value="Bacteria"/>
</dbReference>
<dbReference type="SUPFAM" id="SSF55785">
    <property type="entry name" value="PYP-like sensor domain (PAS domain)"/>
    <property type="match status" value="1"/>
</dbReference>
<feature type="domain" description="Response regulatory" evidence="12">
    <location>
        <begin position="632"/>
        <end position="746"/>
    </location>
</feature>
<dbReference type="HOGENOM" id="CLU_368353_0_0_5"/>
<comment type="caution">
    <text evidence="13">The sequence shown here is derived from an EMBL/GenBank/DDBJ whole genome shotgun (WGS) entry which is preliminary data.</text>
</comment>
<evidence type="ECO:0000256" key="3">
    <source>
        <dbReference type="ARBA" id="ARBA00022553"/>
    </source>
</evidence>
<keyword evidence="6 13" id="KW-0418">Kinase</keyword>
<dbReference type="PANTHER" id="PTHR43065:SF10">
    <property type="entry name" value="PEROXIDE STRESS-ACTIVATED HISTIDINE KINASE MAK3"/>
    <property type="match status" value="1"/>
</dbReference>
<dbReference type="Gene3D" id="3.30.450.20">
    <property type="entry name" value="PAS domain"/>
    <property type="match status" value="1"/>
</dbReference>
<keyword evidence="4" id="KW-0808">Transferase</keyword>
<keyword evidence="8" id="KW-0902">Two-component regulatory system</keyword>
<evidence type="ECO:0000256" key="2">
    <source>
        <dbReference type="ARBA" id="ARBA00012438"/>
    </source>
</evidence>
<sequence length="756" mass="79471">MIAAAHAWSRAIALVVLAVAVLTLAAGWGAGTDFLVRGRQDWPAMVPTTAVSVMSLCLSQILLSSRRRSRVRAGHALVALTPLVAIVFMRTDPGILPVDLRPSDRMSDASLAAIVGLAAAQSAGLSRRAEDIRLHEWLAIPVIGLALYGLGGTLIDAGALVSLPFFEGLSVPSQLCFLLLGVSAIVVRPGGTHLSVLIDPGVGGRFVRRYMIWAIVAPIVLSQGAYLLTEAGVIEDRQRLVALATTLVILCCAGVLWAGHVQGELAQRDLRSREQLRAILSGLDAAIFVCATDGVLTPANRRAEEMTEAGPLRTMPLHAVSDRRPLTGARHPVERVIRDGADITAGWMHPDGQERILRLSSFQAALPDASCVVVVTDVSEPWHLQETLSQAERLDAVGQLAGGVSHEMLNVFGIIKLAVGGAQIRWPDLRDAPFAAILNACERGSAVAEKLQKLTAQPAAPVEIDAVAALGAAIDLVRKAVPSDIALHTSAPARSLTVNCDPVELEMTLVNLVLNARNALVEAGEREGEIVARVEERGGLLRFEVADNGPGIPADKLPRVTDAFFTTRRSRGGTGLGLATTAAFAEGSDGTFRLESTLGAGTVAILELPLSGGAPGAASEPEAAPQGLTDLRILVVEDDAQFQTLLADTLVLLGASVDRAASAREALMLLDSDGPFDVMITDHVLAGRRNGNQLARLAVRKCPDLSIVYLSGFRPGGAGSLPSVPGLVLRKPVTLAKLSHTVRLAVGAAGQDHLMS</sequence>
<dbReference type="PRINTS" id="PR00344">
    <property type="entry name" value="BCTRLSENSOR"/>
</dbReference>
<evidence type="ECO:0000256" key="6">
    <source>
        <dbReference type="ARBA" id="ARBA00022777"/>
    </source>
</evidence>
<dbReference type="GO" id="GO:0000160">
    <property type="term" value="P:phosphorelay signal transduction system"/>
    <property type="evidence" value="ECO:0007669"/>
    <property type="project" value="UniProtKB-KW"/>
</dbReference>
<keyword evidence="10" id="KW-0812">Transmembrane</keyword>
<dbReference type="Gene3D" id="1.10.287.130">
    <property type="match status" value="1"/>
</dbReference>
<keyword evidence="7" id="KW-0067">ATP-binding</keyword>
<feature type="transmembrane region" description="Helical" evidence="10">
    <location>
        <begin position="138"/>
        <end position="165"/>
    </location>
</feature>
<dbReference type="Proteomes" id="UP000004318">
    <property type="component" value="Unassembled WGS sequence"/>
</dbReference>